<dbReference type="PANTHER" id="PTHR35802">
    <property type="entry name" value="PROTEASE SYNTHASE AND SPORULATION PROTEIN PAI 2"/>
    <property type="match status" value="1"/>
</dbReference>
<dbReference type="eggNOG" id="COG2808">
    <property type="taxonomic scope" value="Bacteria"/>
</dbReference>
<sequence>MHTNPAFRQTDETVALDFARSRAFGTLCLSTEGAPHLAHVPFLLAEDGRTIDLHLTRSNPIARACRVPREVTLAITGPDGYVSPDWYGLEDQVPTWNYVAVHLSGILHPLQPEELPGMLARQSAAFEDFIPGKMPWTMDKMSEDTTARFLRMIQPFRLEILSVASTFKLNQNKSANARHNAARHVEEGFGSDLTRLADLMRTPPSGN</sequence>
<comment type="caution">
    <text evidence="1">The sequence shown here is derived from an EMBL/GenBank/DDBJ whole genome shotgun (WGS) entry which is preliminary data.</text>
</comment>
<dbReference type="Proteomes" id="UP000005713">
    <property type="component" value="Unassembled WGS sequence"/>
</dbReference>
<dbReference type="PIRSF" id="PIRSF010372">
    <property type="entry name" value="PaiB"/>
    <property type="match status" value="1"/>
</dbReference>
<name>A3K5H2_SAGS3</name>
<dbReference type="EMBL" id="AAYA01000008">
    <property type="protein sequence ID" value="EBA07773.1"/>
    <property type="molecule type" value="Genomic_DNA"/>
</dbReference>
<dbReference type="PANTHER" id="PTHR35802:SF1">
    <property type="entry name" value="PROTEASE SYNTHASE AND SPORULATION PROTEIN PAI 2"/>
    <property type="match status" value="1"/>
</dbReference>
<accession>A3K5H2</accession>
<evidence type="ECO:0000313" key="2">
    <source>
        <dbReference type="Proteomes" id="UP000005713"/>
    </source>
</evidence>
<dbReference type="Gene3D" id="2.30.110.10">
    <property type="entry name" value="Electron Transport, Fmn-binding Protein, Chain A"/>
    <property type="match status" value="1"/>
</dbReference>
<keyword evidence="2" id="KW-1185">Reference proteome</keyword>
<reference evidence="1 2" key="1">
    <citation type="submission" date="2006-06" db="EMBL/GenBank/DDBJ databases">
        <authorList>
            <person name="Moran M.A."/>
            <person name="Ferriera S."/>
            <person name="Johnson J."/>
            <person name="Kravitz S."/>
            <person name="Beeson K."/>
            <person name="Sutton G."/>
            <person name="Rogers Y.-H."/>
            <person name="Friedman R."/>
            <person name="Frazier M."/>
            <person name="Venter J.C."/>
        </authorList>
    </citation>
    <scope>NUCLEOTIDE SEQUENCE [LARGE SCALE GENOMIC DNA]</scope>
    <source>
        <strain evidence="1 2">E-37</strain>
    </source>
</reference>
<evidence type="ECO:0000313" key="1">
    <source>
        <dbReference type="EMBL" id="EBA07773.1"/>
    </source>
</evidence>
<dbReference type="AlphaFoldDB" id="A3K5H2"/>
<dbReference type="SUPFAM" id="SSF50475">
    <property type="entry name" value="FMN-binding split barrel"/>
    <property type="match status" value="1"/>
</dbReference>
<protein>
    <submittedName>
        <fullName evidence="1">Negative transcriptional regulator</fullName>
    </submittedName>
</protein>
<proteinExistence type="predicted"/>
<dbReference type="RefSeq" id="WP_005860278.1">
    <property type="nucleotide sequence ID" value="NZ_AAYA01000008.1"/>
</dbReference>
<dbReference type="InterPro" id="IPR007396">
    <property type="entry name" value="TR_PAI2-type"/>
</dbReference>
<gene>
    <name evidence="1" type="ORF">SSE37_14343</name>
</gene>
<dbReference type="InterPro" id="IPR012349">
    <property type="entry name" value="Split_barrel_FMN-bd"/>
</dbReference>
<organism evidence="1 2">
    <name type="scientific">Sagittula stellata (strain ATCC 700073 / DSM 11524 / E-37)</name>
    <dbReference type="NCBI Taxonomy" id="388399"/>
    <lineage>
        <taxon>Bacteria</taxon>
        <taxon>Pseudomonadati</taxon>
        <taxon>Pseudomonadota</taxon>
        <taxon>Alphaproteobacteria</taxon>
        <taxon>Rhodobacterales</taxon>
        <taxon>Roseobacteraceae</taxon>
        <taxon>Sagittula</taxon>
    </lineage>
</organism>
<dbReference type="Pfam" id="PF04299">
    <property type="entry name" value="FMN_bind_2"/>
    <property type="match status" value="1"/>
</dbReference>
<dbReference type="OrthoDB" id="9794948at2"/>